<feature type="domain" description="Leucine-binding protein" evidence="7">
    <location>
        <begin position="68"/>
        <end position="413"/>
    </location>
</feature>
<gene>
    <name evidence="8" type="ORF">J2Z79_001529</name>
</gene>
<dbReference type="CDD" id="cd19982">
    <property type="entry name" value="PBP1_ABC_ligand_binding-like"/>
    <property type="match status" value="1"/>
</dbReference>
<organism evidence="8 9">
    <name type="scientific">Symbiobacterium terraclitae</name>
    <dbReference type="NCBI Taxonomy" id="557451"/>
    <lineage>
        <taxon>Bacteria</taxon>
        <taxon>Bacillati</taxon>
        <taxon>Bacillota</taxon>
        <taxon>Clostridia</taxon>
        <taxon>Eubacteriales</taxon>
        <taxon>Symbiobacteriaceae</taxon>
        <taxon>Symbiobacterium</taxon>
    </lineage>
</organism>
<dbReference type="PANTHER" id="PTHR30483">
    <property type="entry name" value="LEUCINE-SPECIFIC-BINDING PROTEIN"/>
    <property type="match status" value="1"/>
</dbReference>
<evidence type="ECO:0000256" key="1">
    <source>
        <dbReference type="ARBA" id="ARBA00010062"/>
    </source>
</evidence>
<protein>
    <submittedName>
        <fullName evidence="8">Branched-chain amino acid transport system substrate-binding protein</fullName>
    </submittedName>
</protein>
<dbReference type="InterPro" id="IPR028082">
    <property type="entry name" value="Peripla_BP_I"/>
</dbReference>
<feature type="signal peptide" evidence="6">
    <location>
        <begin position="1"/>
        <end position="19"/>
    </location>
</feature>
<dbReference type="EMBL" id="JAGGLG010000010">
    <property type="protein sequence ID" value="MBP2018130.1"/>
    <property type="molecule type" value="Genomic_DNA"/>
</dbReference>
<evidence type="ECO:0000256" key="2">
    <source>
        <dbReference type="ARBA" id="ARBA00022448"/>
    </source>
</evidence>
<comment type="caution">
    <text evidence="8">The sequence shown here is derived from an EMBL/GenBank/DDBJ whole genome shotgun (WGS) entry which is preliminary data.</text>
</comment>
<dbReference type="InterPro" id="IPR028081">
    <property type="entry name" value="Leu-bd"/>
</dbReference>
<dbReference type="InterPro" id="IPR051010">
    <property type="entry name" value="BCAA_transport"/>
</dbReference>
<dbReference type="PROSITE" id="PS51257">
    <property type="entry name" value="PROKAR_LIPOPROTEIN"/>
    <property type="match status" value="1"/>
</dbReference>
<keyword evidence="9" id="KW-1185">Reference proteome</keyword>
<dbReference type="RefSeq" id="WP_209466268.1">
    <property type="nucleotide sequence ID" value="NZ_JAGGLG010000010.1"/>
</dbReference>
<evidence type="ECO:0000256" key="5">
    <source>
        <dbReference type="SAM" id="MobiDB-lite"/>
    </source>
</evidence>
<reference evidence="8 9" key="1">
    <citation type="submission" date="2021-03" db="EMBL/GenBank/DDBJ databases">
        <title>Genomic Encyclopedia of Type Strains, Phase IV (KMG-IV): sequencing the most valuable type-strain genomes for metagenomic binning, comparative biology and taxonomic classification.</title>
        <authorList>
            <person name="Goeker M."/>
        </authorList>
    </citation>
    <scope>NUCLEOTIDE SEQUENCE [LARGE SCALE GENOMIC DNA]</scope>
    <source>
        <strain evidence="8 9">DSM 27138</strain>
    </source>
</reference>
<accession>A0ABS4JRI5</accession>
<evidence type="ECO:0000313" key="8">
    <source>
        <dbReference type="EMBL" id="MBP2018130.1"/>
    </source>
</evidence>
<comment type="similarity">
    <text evidence="1">Belongs to the leucine-binding protein family.</text>
</comment>
<keyword evidence="2" id="KW-0813">Transport</keyword>
<keyword evidence="4" id="KW-0029">Amino-acid transport</keyword>
<dbReference type="InterPro" id="IPR000709">
    <property type="entry name" value="Leu_Ile_Val-bd"/>
</dbReference>
<dbReference type="PRINTS" id="PR00337">
    <property type="entry name" value="LEUILEVALBP"/>
</dbReference>
<keyword evidence="3 6" id="KW-0732">Signal</keyword>
<evidence type="ECO:0000313" key="9">
    <source>
        <dbReference type="Proteomes" id="UP001519289"/>
    </source>
</evidence>
<evidence type="ECO:0000259" key="7">
    <source>
        <dbReference type="Pfam" id="PF13458"/>
    </source>
</evidence>
<evidence type="ECO:0000256" key="6">
    <source>
        <dbReference type="SAM" id="SignalP"/>
    </source>
</evidence>
<sequence>MRRGPVRALALLMAVLLLAGCGGSATQSPGSSSSSSSSGSSGSAGSGTSSGSSGASNPSSSQANLPDEIEIGIITALTGSEAKFGEAHMRGYQIALEEINAAGGVLGRPLKLIVEDDASKPENAISAAEKLATQTKVPLIIGSYSSAATLPAAQTATTYQVPFIVPTAAADNITEFGSRYVFRINSPSSEYASTVVNFLMDQVKPKTMAIVYENTNFGTSTAQPARELAEKAGIQVVAYEGYAKGAPDFKPLITKVKAANPDVVLYVSYLLDATLLMRQARELDFNPKVYIGAGAGFSTPEFVREEGAGKDAEYTFSATLWTTDVAWKGAKEFAEEFEKRYGVEPAYHSAETHAALYLVKDVLERAGSLDREAVRQALAETDMGPDATIFGPMKFNEKGQNAHPMLVTQVQDGNYVTVWPSEYAAAAPILPTPTWSERK</sequence>
<evidence type="ECO:0000256" key="4">
    <source>
        <dbReference type="ARBA" id="ARBA00022970"/>
    </source>
</evidence>
<proteinExistence type="inferred from homology"/>
<name>A0ABS4JRI5_9FIRM</name>
<feature type="region of interest" description="Disordered" evidence="5">
    <location>
        <begin position="26"/>
        <end position="64"/>
    </location>
</feature>
<dbReference type="Pfam" id="PF13458">
    <property type="entry name" value="Peripla_BP_6"/>
    <property type="match status" value="1"/>
</dbReference>
<dbReference type="SUPFAM" id="SSF53822">
    <property type="entry name" value="Periplasmic binding protein-like I"/>
    <property type="match status" value="1"/>
</dbReference>
<feature type="chain" id="PRO_5046346689" evidence="6">
    <location>
        <begin position="20"/>
        <end position="439"/>
    </location>
</feature>
<dbReference type="Proteomes" id="UP001519289">
    <property type="component" value="Unassembled WGS sequence"/>
</dbReference>
<dbReference type="Gene3D" id="3.40.50.2300">
    <property type="match status" value="2"/>
</dbReference>
<dbReference type="PANTHER" id="PTHR30483:SF37">
    <property type="entry name" value="ABC TRANSPORTER SUBSTRATE-BINDING PROTEIN"/>
    <property type="match status" value="1"/>
</dbReference>
<evidence type="ECO:0000256" key="3">
    <source>
        <dbReference type="ARBA" id="ARBA00022729"/>
    </source>
</evidence>